<organism evidence="1 2">
    <name type="scientific">Clostridium sulfidigenes</name>
    <dbReference type="NCBI Taxonomy" id="318464"/>
    <lineage>
        <taxon>Bacteria</taxon>
        <taxon>Bacillati</taxon>
        <taxon>Bacillota</taxon>
        <taxon>Clostridia</taxon>
        <taxon>Eubacteriales</taxon>
        <taxon>Clostridiaceae</taxon>
        <taxon>Clostridium</taxon>
    </lineage>
</organism>
<name>A0A084JIA7_9CLOT</name>
<dbReference type="AlphaFoldDB" id="A0A084JIA7"/>
<dbReference type="eggNOG" id="ENOG50339K4">
    <property type="taxonomic scope" value="Bacteria"/>
</dbReference>
<evidence type="ECO:0000313" key="2">
    <source>
        <dbReference type="Proteomes" id="UP000028542"/>
    </source>
</evidence>
<dbReference type="RefSeq" id="WP_035128961.1">
    <property type="nucleotide sequence ID" value="NZ_JPMD01000001.1"/>
</dbReference>
<sequence length="232" mass="26885">MIDLNKIVNDTLVEMEKENYVEKVVKDTLEKTIKSIVEDVFRSYSDFGKNLQTHIEENLNINFRNLGMEGYNGLVLAAVQEQLDKAITIQGIDKIKESMNEMLKDTKDEYMLTEIITALKGESCKEEYEFDYDERIGLIIVDAGNGYKHIYLDEEEKDRKYECDYQIDIDGEGKPYSIKLKGSEINTKKIMGGLYGLDKLLFKIYSSGAKIVLDQGECDEDYEYETYYTHED</sequence>
<comment type="caution">
    <text evidence="1">The sequence shown here is derived from an EMBL/GenBank/DDBJ whole genome shotgun (WGS) entry which is preliminary data.</text>
</comment>
<evidence type="ECO:0000313" key="1">
    <source>
        <dbReference type="EMBL" id="KEZ88691.1"/>
    </source>
</evidence>
<protein>
    <submittedName>
        <fullName evidence="1">Uncharacterized protein</fullName>
    </submittedName>
</protein>
<reference evidence="1 2" key="1">
    <citation type="submission" date="2014-07" db="EMBL/GenBank/DDBJ databases">
        <title>Draft genome of Clostridium sulfidigenes 113A isolated from sediments associated with methane hydrate from Krishna Godavari basin.</title>
        <authorList>
            <person name="Honkalas V.S."/>
            <person name="Dabir A.P."/>
            <person name="Arora P."/>
            <person name="Dhakephalkar P.K."/>
        </authorList>
    </citation>
    <scope>NUCLEOTIDE SEQUENCE [LARGE SCALE GENOMIC DNA]</scope>
    <source>
        <strain evidence="1 2">113A</strain>
    </source>
</reference>
<dbReference type="EMBL" id="JPMD01000001">
    <property type="protein sequence ID" value="KEZ88691.1"/>
    <property type="molecule type" value="Genomic_DNA"/>
</dbReference>
<proteinExistence type="predicted"/>
<keyword evidence="2" id="KW-1185">Reference proteome</keyword>
<accession>A0A084JIA7</accession>
<dbReference type="Proteomes" id="UP000028542">
    <property type="component" value="Unassembled WGS sequence"/>
</dbReference>
<gene>
    <name evidence="1" type="ORF">IO99_00480</name>
</gene>
<dbReference type="STRING" id="318464.IO99_00480"/>